<feature type="domain" description="G-protein coupled receptors family 1 profile" evidence="13">
    <location>
        <begin position="55"/>
        <end position="304"/>
    </location>
</feature>
<keyword evidence="15" id="KW-1185">Reference proteome</keyword>
<organism evidence="14 15">
    <name type="scientific">Ranitomeya imitator</name>
    <name type="common">mimic poison frog</name>
    <dbReference type="NCBI Taxonomy" id="111125"/>
    <lineage>
        <taxon>Eukaryota</taxon>
        <taxon>Metazoa</taxon>
        <taxon>Chordata</taxon>
        <taxon>Craniata</taxon>
        <taxon>Vertebrata</taxon>
        <taxon>Euteleostomi</taxon>
        <taxon>Amphibia</taxon>
        <taxon>Batrachia</taxon>
        <taxon>Anura</taxon>
        <taxon>Neobatrachia</taxon>
        <taxon>Hyloidea</taxon>
        <taxon>Dendrobatidae</taxon>
        <taxon>Dendrobatinae</taxon>
        <taxon>Ranitomeya</taxon>
    </lineage>
</organism>
<dbReference type="InterPro" id="IPR000276">
    <property type="entry name" value="GPCR_Rhodpsn"/>
</dbReference>
<dbReference type="InterPro" id="IPR017452">
    <property type="entry name" value="GPCR_Rhodpsn_7TM"/>
</dbReference>
<dbReference type="PRINTS" id="PR00245">
    <property type="entry name" value="OLFACTORYR"/>
</dbReference>
<name>A0ABN9L7Z7_9NEOB</name>
<evidence type="ECO:0000259" key="13">
    <source>
        <dbReference type="PROSITE" id="PS50262"/>
    </source>
</evidence>
<dbReference type="PANTHER" id="PTHR26452">
    <property type="entry name" value="OLFACTORY RECEPTOR"/>
    <property type="match status" value="1"/>
</dbReference>
<evidence type="ECO:0000256" key="11">
    <source>
        <dbReference type="RuleBase" id="RU363047"/>
    </source>
</evidence>
<proteinExistence type="inferred from homology"/>
<evidence type="ECO:0000256" key="8">
    <source>
        <dbReference type="ARBA" id="ARBA00023170"/>
    </source>
</evidence>
<keyword evidence="5 11" id="KW-1133">Transmembrane helix</keyword>
<evidence type="ECO:0000256" key="5">
    <source>
        <dbReference type="ARBA" id="ARBA00022989"/>
    </source>
</evidence>
<keyword evidence="8 10" id="KW-0675">Receptor</keyword>
<feature type="transmembrane region" description="Helical" evidence="11">
    <location>
        <begin position="76"/>
        <end position="95"/>
    </location>
</feature>
<feature type="region of interest" description="Disordered" evidence="12">
    <location>
        <begin position="317"/>
        <end position="345"/>
    </location>
</feature>
<keyword evidence="6 10" id="KW-0297">G-protein coupled receptor</keyword>
<dbReference type="PRINTS" id="PR00237">
    <property type="entry name" value="GPCRRHODOPSN"/>
</dbReference>
<keyword evidence="3 10" id="KW-0812">Transmembrane</keyword>
<evidence type="ECO:0000256" key="4">
    <source>
        <dbReference type="ARBA" id="ARBA00022725"/>
    </source>
</evidence>
<keyword evidence="9 10" id="KW-0807">Transducer</keyword>
<dbReference type="InterPro" id="IPR000725">
    <property type="entry name" value="Olfact_rcpt"/>
</dbReference>
<feature type="transmembrane region" description="Helical" evidence="11">
    <location>
        <begin position="115"/>
        <end position="134"/>
    </location>
</feature>
<dbReference type="CDD" id="cd13954">
    <property type="entry name" value="7tmA_OR"/>
    <property type="match status" value="1"/>
</dbReference>
<feature type="compositionally biased region" description="Basic and acidic residues" evidence="12">
    <location>
        <begin position="317"/>
        <end position="342"/>
    </location>
</feature>
<evidence type="ECO:0000313" key="14">
    <source>
        <dbReference type="EMBL" id="CAJ0935599.1"/>
    </source>
</evidence>
<dbReference type="SUPFAM" id="SSF81321">
    <property type="entry name" value="Family A G protein-coupled receptor-like"/>
    <property type="match status" value="1"/>
</dbReference>
<sequence>MTHLLELNNYQSMADKNPANTTTVLFVLLGLPNTPQLRCVSFVVFFSIYLMTLCGNLIILIAIVSDSRLHTPMYFFLANLSFLEMCYTTVTLPNILNNIVKQSNFISFQACFCQVYLFTFCATFECVLLAIMAYDRYVAICIPLRYKIIMNQAMCFQLGSTPWIMGTLNSIIQSLPTSLLPYCGVNKIDRLYCEVQPLLQLSCSETTLNKMLTTASASLFGIGFMTFILVTYIFIVSAILRIPSLSGRLKAFSTCSSHITVVIMYYGALIFMYLRPTSSDSWGSDSVISAMYCMVIPVLNPIIYSLRNKEVKRTDFENGKNNTDIRGKDEQKGTSDHNRSFGEDDQLIDGDVRAGEFEERHHVTQIMVDLVGPTV</sequence>
<feature type="transmembrane region" description="Helical" evidence="11">
    <location>
        <begin position="217"/>
        <end position="240"/>
    </location>
</feature>
<evidence type="ECO:0000256" key="3">
    <source>
        <dbReference type="ARBA" id="ARBA00022692"/>
    </source>
</evidence>
<comment type="caution">
    <text evidence="14">The sequence shown here is derived from an EMBL/GenBank/DDBJ whole genome shotgun (WGS) entry which is preliminary data.</text>
</comment>
<accession>A0ABN9L7Z7</accession>
<dbReference type="Pfam" id="PF13853">
    <property type="entry name" value="7tm_4"/>
    <property type="match status" value="1"/>
</dbReference>
<keyword evidence="7 11" id="KW-0472">Membrane</keyword>
<reference evidence="14" key="1">
    <citation type="submission" date="2023-07" db="EMBL/GenBank/DDBJ databases">
        <authorList>
            <person name="Stuckert A."/>
        </authorList>
    </citation>
    <scope>NUCLEOTIDE SEQUENCE</scope>
</reference>
<dbReference type="Gene3D" id="1.20.1070.10">
    <property type="entry name" value="Rhodopsin 7-helix transmembrane proteins"/>
    <property type="match status" value="1"/>
</dbReference>
<feature type="transmembrane region" description="Helical" evidence="11">
    <location>
        <begin position="40"/>
        <end position="64"/>
    </location>
</feature>
<evidence type="ECO:0000256" key="6">
    <source>
        <dbReference type="ARBA" id="ARBA00023040"/>
    </source>
</evidence>
<feature type="transmembrane region" description="Helical" evidence="11">
    <location>
        <begin position="286"/>
        <end position="306"/>
    </location>
</feature>
<dbReference type="InterPro" id="IPR050516">
    <property type="entry name" value="Olfactory_GPCR"/>
</dbReference>
<keyword evidence="2 11" id="KW-1003">Cell membrane</keyword>
<evidence type="ECO:0000256" key="1">
    <source>
        <dbReference type="ARBA" id="ARBA00004651"/>
    </source>
</evidence>
<evidence type="ECO:0000256" key="2">
    <source>
        <dbReference type="ARBA" id="ARBA00022475"/>
    </source>
</evidence>
<evidence type="ECO:0000256" key="12">
    <source>
        <dbReference type="SAM" id="MobiDB-lite"/>
    </source>
</evidence>
<evidence type="ECO:0000313" key="15">
    <source>
        <dbReference type="Proteomes" id="UP001176940"/>
    </source>
</evidence>
<gene>
    <name evidence="14" type="ORF">RIMI_LOCUS6367876</name>
</gene>
<dbReference type="PROSITE" id="PS00237">
    <property type="entry name" value="G_PROTEIN_RECEP_F1_1"/>
    <property type="match status" value="1"/>
</dbReference>
<comment type="similarity">
    <text evidence="10">Belongs to the G-protein coupled receptor 1 family.</text>
</comment>
<dbReference type="EMBL" id="CAUEEQ010011400">
    <property type="protein sequence ID" value="CAJ0935599.1"/>
    <property type="molecule type" value="Genomic_DNA"/>
</dbReference>
<protein>
    <recommendedName>
        <fullName evidence="11">Olfactory receptor</fullName>
    </recommendedName>
</protein>
<evidence type="ECO:0000256" key="7">
    <source>
        <dbReference type="ARBA" id="ARBA00023136"/>
    </source>
</evidence>
<evidence type="ECO:0000256" key="10">
    <source>
        <dbReference type="RuleBase" id="RU000688"/>
    </source>
</evidence>
<keyword evidence="4 11" id="KW-0552">Olfaction</keyword>
<dbReference type="PROSITE" id="PS50262">
    <property type="entry name" value="G_PROTEIN_RECEP_F1_2"/>
    <property type="match status" value="1"/>
</dbReference>
<keyword evidence="11" id="KW-0716">Sensory transduction</keyword>
<dbReference type="Proteomes" id="UP001176940">
    <property type="component" value="Unassembled WGS sequence"/>
</dbReference>
<evidence type="ECO:0000256" key="9">
    <source>
        <dbReference type="ARBA" id="ARBA00023224"/>
    </source>
</evidence>
<feature type="transmembrane region" description="Helical" evidence="11">
    <location>
        <begin position="252"/>
        <end position="274"/>
    </location>
</feature>
<comment type="subcellular location">
    <subcellularLocation>
        <location evidence="1 11">Cell membrane</location>
        <topology evidence="1 11">Multi-pass membrane protein</topology>
    </subcellularLocation>
</comment>